<keyword evidence="1" id="KW-0732">Signal</keyword>
<proteinExistence type="predicted"/>
<dbReference type="CDD" id="cd22784">
    <property type="entry name" value="DPBB_MltA_YuiC-like"/>
    <property type="match status" value="1"/>
</dbReference>
<dbReference type="EMBL" id="BMOD01000001">
    <property type="protein sequence ID" value="GGJ20119.1"/>
    <property type="molecule type" value="Genomic_DNA"/>
</dbReference>
<name>A0ABQ2CTY6_9DEIO</name>
<comment type="caution">
    <text evidence="2">The sequence shown here is derived from an EMBL/GenBank/DDBJ whole genome shotgun (WGS) entry which is preliminary data.</text>
</comment>
<keyword evidence="3" id="KW-1185">Reference proteome</keyword>
<organism evidence="2 3">
    <name type="scientific">Deinococcus roseus</name>
    <dbReference type="NCBI Taxonomy" id="392414"/>
    <lineage>
        <taxon>Bacteria</taxon>
        <taxon>Thermotogati</taxon>
        <taxon>Deinococcota</taxon>
        <taxon>Deinococci</taxon>
        <taxon>Deinococcales</taxon>
        <taxon>Deinococcaceae</taxon>
        <taxon>Deinococcus</taxon>
    </lineage>
</organism>
<accession>A0ABQ2CTY6</accession>
<evidence type="ECO:0000313" key="2">
    <source>
        <dbReference type="EMBL" id="GGJ20119.1"/>
    </source>
</evidence>
<gene>
    <name evidence="2" type="ORF">GCM10008938_02850</name>
</gene>
<dbReference type="RefSeq" id="WP_229684600.1">
    <property type="nucleotide sequence ID" value="NZ_BMOD01000001.1"/>
</dbReference>
<reference evidence="3" key="1">
    <citation type="journal article" date="2019" name="Int. J. Syst. Evol. Microbiol.">
        <title>The Global Catalogue of Microorganisms (GCM) 10K type strain sequencing project: providing services to taxonomists for standard genome sequencing and annotation.</title>
        <authorList>
            <consortium name="The Broad Institute Genomics Platform"/>
            <consortium name="The Broad Institute Genome Sequencing Center for Infectious Disease"/>
            <person name="Wu L."/>
            <person name="Ma J."/>
        </authorList>
    </citation>
    <scope>NUCLEOTIDE SEQUENCE [LARGE SCALE GENOMIC DNA]</scope>
    <source>
        <strain evidence="3">JCM 14370</strain>
    </source>
</reference>
<evidence type="ECO:0000313" key="3">
    <source>
        <dbReference type="Proteomes" id="UP000632222"/>
    </source>
</evidence>
<evidence type="ECO:0008006" key="4">
    <source>
        <dbReference type="Google" id="ProtNLM"/>
    </source>
</evidence>
<sequence length="223" mass="24504">MAKRTLRFTLIGTALLCSVLNLSTPAHSEAEKKSLKVEIPLDPVLPADSLAEKALELTQPAPVQAQPAQVVKAVQQIQVTKTQTIKAPVKTQTVKTPVKAQTAKVVPAQYRSGSSFILKATAYNSFSGQTDSSPHITATGARTRFGIVALSRDMLRKIPYGSKVRIELLGKGASYYNRLLSQTVFVVEDTMHPRKYGQVDIWMRSSSEARSWGVRQVRLTVLR</sequence>
<protein>
    <recommendedName>
        <fullName evidence="4">3D domain-containing protein</fullName>
    </recommendedName>
</protein>
<feature type="signal peptide" evidence="1">
    <location>
        <begin position="1"/>
        <end position="28"/>
    </location>
</feature>
<dbReference type="Proteomes" id="UP000632222">
    <property type="component" value="Unassembled WGS sequence"/>
</dbReference>
<evidence type="ECO:0000256" key="1">
    <source>
        <dbReference type="SAM" id="SignalP"/>
    </source>
</evidence>
<feature type="chain" id="PRO_5045480380" description="3D domain-containing protein" evidence="1">
    <location>
        <begin position="29"/>
        <end position="223"/>
    </location>
</feature>